<proteinExistence type="predicted"/>
<keyword evidence="2" id="KW-0560">Oxidoreductase</keyword>
<dbReference type="Gene3D" id="3.30.70.100">
    <property type="match status" value="1"/>
</dbReference>
<dbReference type="RefSeq" id="WP_256305709.1">
    <property type="nucleotide sequence ID" value="NZ_JANHAW010000001.1"/>
</dbReference>
<dbReference type="Proteomes" id="UP001597092">
    <property type="component" value="Unassembled WGS sequence"/>
</dbReference>
<keyword evidence="2" id="KW-0503">Monooxygenase</keyword>
<feature type="region of interest" description="Disordered" evidence="1">
    <location>
        <begin position="33"/>
        <end position="54"/>
    </location>
</feature>
<feature type="compositionally biased region" description="Basic and acidic residues" evidence="1">
    <location>
        <begin position="43"/>
        <end position="54"/>
    </location>
</feature>
<keyword evidence="3" id="KW-1185">Reference proteome</keyword>
<dbReference type="AlphaFoldDB" id="A0ABD6E356"/>
<dbReference type="GO" id="GO:0004497">
    <property type="term" value="F:monooxygenase activity"/>
    <property type="evidence" value="ECO:0007669"/>
    <property type="project" value="UniProtKB-KW"/>
</dbReference>
<name>A0ABD6E356_9EURY</name>
<organism evidence="2 3">
    <name type="scientific">Halobellus litoreus</name>
    <dbReference type="NCBI Taxonomy" id="755310"/>
    <lineage>
        <taxon>Archaea</taxon>
        <taxon>Methanobacteriati</taxon>
        <taxon>Methanobacteriota</taxon>
        <taxon>Stenosarchaea group</taxon>
        <taxon>Halobacteria</taxon>
        <taxon>Halobacteriales</taxon>
        <taxon>Haloferacaceae</taxon>
        <taxon>Halobellus</taxon>
    </lineage>
</organism>
<dbReference type="InterPro" id="IPR011008">
    <property type="entry name" value="Dimeric_a/b-barrel"/>
</dbReference>
<comment type="caution">
    <text evidence="2">The sequence shown here is derived from an EMBL/GenBank/DDBJ whole genome shotgun (WGS) entry which is preliminary data.</text>
</comment>
<dbReference type="EMBL" id="JBHUDP010000011">
    <property type="protein sequence ID" value="MFD1687392.1"/>
    <property type="molecule type" value="Genomic_DNA"/>
</dbReference>
<evidence type="ECO:0000313" key="3">
    <source>
        <dbReference type="Proteomes" id="UP001597092"/>
    </source>
</evidence>
<gene>
    <name evidence="2" type="ORF">ACFSAS_17495</name>
</gene>
<accession>A0ABD6E356</accession>
<dbReference type="SUPFAM" id="SSF54909">
    <property type="entry name" value="Dimeric alpha+beta barrel"/>
    <property type="match status" value="1"/>
</dbReference>
<evidence type="ECO:0000256" key="1">
    <source>
        <dbReference type="SAM" id="MobiDB-lite"/>
    </source>
</evidence>
<reference evidence="2 3" key="1">
    <citation type="journal article" date="2019" name="Int. J. Syst. Evol. Microbiol.">
        <title>The Global Catalogue of Microorganisms (GCM) 10K type strain sequencing project: providing services to taxonomists for standard genome sequencing and annotation.</title>
        <authorList>
            <consortium name="The Broad Institute Genomics Platform"/>
            <consortium name="The Broad Institute Genome Sequencing Center for Infectious Disease"/>
            <person name="Wu L."/>
            <person name="Ma J."/>
        </authorList>
    </citation>
    <scope>NUCLEOTIDE SEQUENCE [LARGE SCALE GENOMIC DNA]</scope>
    <source>
        <strain evidence="2 3">CGMCC 1.10387</strain>
    </source>
</reference>
<protein>
    <submittedName>
        <fullName evidence="2">Quinol monooxygenase</fullName>
        <ecNumber evidence="2">1.-.-.-</ecNumber>
    </submittedName>
</protein>
<evidence type="ECO:0000313" key="2">
    <source>
        <dbReference type="EMBL" id="MFD1687392.1"/>
    </source>
</evidence>
<dbReference type="EC" id="1.-.-.-" evidence="2"/>
<sequence>MTVRQASFPITPEKRSEALDLGEDLLEQSNQEAGAIDYQAATDVRDENTSRFLE</sequence>